<comment type="caution">
    <text evidence="1">The sequence shown here is derived from an EMBL/GenBank/DDBJ whole genome shotgun (WGS) entry which is preliminary data.</text>
</comment>
<protein>
    <submittedName>
        <fullName evidence="1">Uncharacterized protein</fullName>
    </submittedName>
</protein>
<dbReference type="Proteomes" id="UP000214720">
    <property type="component" value="Unassembled WGS sequence"/>
</dbReference>
<dbReference type="EMBL" id="MTHB01000076">
    <property type="protein sequence ID" value="OXC78111.1"/>
    <property type="molecule type" value="Genomic_DNA"/>
</dbReference>
<evidence type="ECO:0000313" key="1">
    <source>
        <dbReference type="EMBL" id="OXC78111.1"/>
    </source>
</evidence>
<reference evidence="2" key="1">
    <citation type="submission" date="2017-01" db="EMBL/GenBank/DDBJ databases">
        <title>Genome Analysis of Deinococcus marmoris KOPRI26562.</title>
        <authorList>
            <person name="Kim J.H."/>
            <person name="Oh H.-M."/>
        </authorList>
    </citation>
    <scope>NUCLEOTIDE SEQUENCE [LARGE SCALE GENOMIC DNA]</scope>
    <source>
        <strain evidence="2">PAMC 26633</strain>
    </source>
</reference>
<proteinExistence type="predicted"/>
<sequence>MKASFLPSEVLRPKRNAASASLARVTAHLIAKGIFKCFN</sequence>
<organism evidence="1 2">
    <name type="scientific">Caballeronia sordidicola</name>
    <name type="common">Burkholderia sordidicola</name>
    <dbReference type="NCBI Taxonomy" id="196367"/>
    <lineage>
        <taxon>Bacteria</taxon>
        <taxon>Pseudomonadati</taxon>
        <taxon>Pseudomonadota</taxon>
        <taxon>Betaproteobacteria</taxon>
        <taxon>Burkholderiales</taxon>
        <taxon>Burkholderiaceae</taxon>
        <taxon>Caballeronia</taxon>
    </lineage>
</organism>
<evidence type="ECO:0000313" key="2">
    <source>
        <dbReference type="Proteomes" id="UP000214720"/>
    </source>
</evidence>
<name>A0A226X3X0_CABSO</name>
<accession>A0A226X3X0</accession>
<dbReference type="AlphaFoldDB" id="A0A226X3X0"/>
<gene>
    <name evidence="1" type="ORF">BSU04_13390</name>
</gene>